<keyword evidence="1" id="KW-0732">Signal</keyword>
<evidence type="ECO:0000313" key="3">
    <source>
        <dbReference type="EMBL" id="MBT0772458.1"/>
    </source>
</evidence>
<evidence type="ECO:0000259" key="2">
    <source>
        <dbReference type="PROSITE" id="PS50213"/>
    </source>
</evidence>
<dbReference type="PANTHER" id="PTHR10900:SF77">
    <property type="entry name" value="FI19380P1"/>
    <property type="match status" value="1"/>
</dbReference>
<proteinExistence type="predicted"/>
<evidence type="ECO:0000313" key="4">
    <source>
        <dbReference type="Proteomes" id="UP001197247"/>
    </source>
</evidence>
<organism evidence="3 4">
    <name type="scientific">Kineosporia corallincola</name>
    <dbReference type="NCBI Taxonomy" id="2835133"/>
    <lineage>
        <taxon>Bacteria</taxon>
        <taxon>Bacillati</taxon>
        <taxon>Actinomycetota</taxon>
        <taxon>Actinomycetes</taxon>
        <taxon>Kineosporiales</taxon>
        <taxon>Kineosporiaceae</taxon>
        <taxon>Kineosporia</taxon>
    </lineage>
</organism>
<dbReference type="Pfam" id="PF02469">
    <property type="entry name" value="Fasciclin"/>
    <property type="match status" value="1"/>
</dbReference>
<dbReference type="PANTHER" id="PTHR10900">
    <property type="entry name" value="PERIOSTIN-RELATED"/>
    <property type="match status" value="1"/>
</dbReference>
<evidence type="ECO:0000256" key="1">
    <source>
        <dbReference type="SAM" id="SignalP"/>
    </source>
</evidence>
<keyword evidence="4" id="KW-1185">Reference proteome</keyword>
<reference evidence="3 4" key="1">
    <citation type="submission" date="2021-05" db="EMBL/GenBank/DDBJ databases">
        <title>Kineosporia and Streptomyces sp. nov. two new marine actinobacteria isolated from Coral.</title>
        <authorList>
            <person name="Buangrab K."/>
            <person name="Sutthacheep M."/>
            <person name="Yeemin T."/>
            <person name="Harunari E."/>
            <person name="Igarashi Y."/>
            <person name="Kanchanasin P."/>
            <person name="Tanasupawat S."/>
            <person name="Phongsopitanun W."/>
        </authorList>
    </citation>
    <scope>NUCLEOTIDE SEQUENCE [LARGE SCALE GENOMIC DNA]</scope>
    <source>
        <strain evidence="3 4">J2-2</strain>
    </source>
</reference>
<dbReference type="EMBL" id="JAHBAY010000012">
    <property type="protein sequence ID" value="MBT0772458.1"/>
    <property type="molecule type" value="Genomic_DNA"/>
</dbReference>
<accession>A0ABS5TMY1</accession>
<dbReference type="SUPFAM" id="SSF82153">
    <property type="entry name" value="FAS1 domain"/>
    <property type="match status" value="1"/>
</dbReference>
<feature type="chain" id="PRO_5045798613" evidence="1">
    <location>
        <begin position="21"/>
        <end position="212"/>
    </location>
</feature>
<dbReference type="InterPro" id="IPR036378">
    <property type="entry name" value="FAS1_dom_sf"/>
</dbReference>
<gene>
    <name evidence="3" type="ORF">KIH74_26165</name>
</gene>
<feature type="domain" description="FAS1" evidence="2">
    <location>
        <begin position="76"/>
        <end position="208"/>
    </location>
</feature>
<dbReference type="InterPro" id="IPR000782">
    <property type="entry name" value="FAS1_domain"/>
</dbReference>
<dbReference type="Proteomes" id="UP001197247">
    <property type="component" value="Unassembled WGS sequence"/>
</dbReference>
<dbReference type="PROSITE" id="PS50213">
    <property type="entry name" value="FAS1"/>
    <property type="match status" value="1"/>
</dbReference>
<dbReference type="PROSITE" id="PS51257">
    <property type="entry name" value="PROKAR_LIPOPROTEIN"/>
    <property type="match status" value="1"/>
</dbReference>
<dbReference type="RefSeq" id="WP_214158980.1">
    <property type="nucleotide sequence ID" value="NZ_JAHBAY010000012.1"/>
</dbReference>
<sequence>MNPRTWLVAGTVLTATLGLAACSGDSDSESDAVPSVSTTTAPANLSVEQANLVGPGCPAYVAQVPSGKGSVEGMANDPVVTAAGNNPMLKTLTEAVSGKLNPEVDLSTTLDGKDYTVFAPVDTAFAQVPAKRMAKLKKDRDALVKTLTYHVVSGELAPAKVIGEQLTVEGGTLRVTGKGNQIKVDGANVICGGIKTANATVYLIDKVLEPSG</sequence>
<dbReference type="Gene3D" id="2.30.180.10">
    <property type="entry name" value="FAS1 domain"/>
    <property type="match status" value="1"/>
</dbReference>
<dbReference type="SMART" id="SM00554">
    <property type="entry name" value="FAS1"/>
    <property type="match status" value="1"/>
</dbReference>
<protein>
    <submittedName>
        <fullName evidence="3">Fasciclin domain-containing protein</fullName>
    </submittedName>
</protein>
<dbReference type="InterPro" id="IPR050904">
    <property type="entry name" value="Adhesion/Biosynth-related"/>
</dbReference>
<name>A0ABS5TMY1_9ACTN</name>
<feature type="signal peptide" evidence="1">
    <location>
        <begin position="1"/>
        <end position="20"/>
    </location>
</feature>
<comment type="caution">
    <text evidence="3">The sequence shown here is derived from an EMBL/GenBank/DDBJ whole genome shotgun (WGS) entry which is preliminary data.</text>
</comment>